<keyword evidence="4 13" id="KW-0147">Chitin-binding</keyword>
<dbReference type="Pfam" id="PF00182">
    <property type="entry name" value="Glyco_hydro_19"/>
    <property type="match status" value="2"/>
</dbReference>
<dbReference type="FunFam" id="1.10.530.10:FF:000052">
    <property type="entry name" value="Endochitinase PR4"/>
    <property type="match status" value="1"/>
</dbReference>
<dbReference type="InterPro" id="IPR000726">
    <property type="entry name" value="Glyco_hydro_19_cat"/>
</dbReference>
<evidence type="ECO:0000256" key="4">
    <source>
        <dbReference type="ARBA" id="ARBA00022669"/>
    </source>
</evidence>
<dbReference type="PROSITE" id="PS00026">
    <property type="entry name" value="CHIT_BIND_I_1"/>
    <property type="match status" value="1"/>
</dbReference>
<sequence>MATSTMKTSFIAIILAGMVAGMVKAQCGNTCSATECCSRFGFCGTGDDFCGVNCRGGPCVNNGVSIADIVTQEFFDGILNQAASTCVGRSFYSRGVFLDALNSFTQFARIGSVEGSRREIAAFFAHATHETGSFCHIEEDGGASKDYCDETKTDYPCNPSKGYYGRGPLQLTWNYNYGPAGSDIGFNGLDAPETVANDPLISFKAAIWYWMNNVAGVMNQGFGATIRAINGDLECNGVDLTKVQSRINYYTQYCSQLGGLVAIFMAGILTGSVSVKAQMVADIVTNEFFDGILNQADASCEGRNFYSRAAFLEALNSFTQFGTADDTRREVAAFFAHVTHETGHFCYIEEINGATRDYCDETNTQYPCNPDKGYYGRGPIQLSWNFNYGPAGESIGFDGLNSPETVASDPVISFKTALWYWVNFVQPVISQGFGATIRAINGAIECDGGNQAAVQARINYYTQYCSQLGVDPGPNLSC</sequence>
<keyword evidence="6" id="KW-0378">Hydrolase</keyword>
<dbReference type="PANTHER" id="PTHR22595:SF186">
    <property type="entry name" value="ENDOCHITINASE EP3-LIKE"/>
    <property type="match status" value="1"/>
</dbReference>
<evidence type="ECO:0000256" key="12">
    <source>
        <dbReference type="ARBA" id="ARBA00023326"/>
    </source>
</evidence>
<dbReference type="InterPro" id="IPR001002">
    <property type="entry name" value="Chitin-bd_1"/>
</dbReference>
<organism evidence="16 17">
    <name type="scientific">Gossypium stocksii</name>
    <dbReference type="NCBI Taxonomy" id="47602"/>
    <lineage>
        <taxon>Eukaryota</taxon>
        <taxon>Viridiplantae</taxon>
        <taxon>Streptophyta</taxon>
        <taxon>Embryophyta</taxon>
        <taxon>Tracheophyta</taxon>
        <taxon>Spermatophyta</taxon>
        <taxon>Magnoliopsida</taxon>
        <taxon>eudicotyledons</taxon>
        <taxon>Gunneridae</taxon>
        <taxon>Pentapetalae</taxon>
        <taxon>rosids</taxon>
        <taxon>malvids</taxon>
        <taxon>Malvales</taxon>
        <taxon>Malvaceae</taxon>
        <taxon>Malvoideae</taxon>
        <taxon>Gossypium</taxon>
    </lineage>
</organism>
<dbReference type="InterPro" id="IPR018371">
    <property type="entry name" value="Chitin-binding_1_CS"/>
</dbReference>
<dbReference type="GO" id="GO:0008061">
    <property type="term" value="F:chitin binding"/>
    <property type="evidence" value="ECO:0007669"/>
    <property type="project" value="UniProtKB-UniRule"/>
</dbReference>
<dbReference type="PROSITE" id="PS50941">
    <property type="entry name" value="CHIT_BIND_I_2"/>
    <property type="match status" value="1"/>
</dbReference>
<evidence type="ECO:0000256" key="10">
    <source>
        <dbReference type="ARBA" id="ARBA00023277"/>
    </source>
</evidence>
<keyword evidence="10" id="KW-0119">Carbohydrate metabolism</keyword>
<feature type="signal peptide" evidence="14">
    <location>
        <begin position="1"/>
        <end position="25"/>
    </location>
</feature>
<dbReference type="EMBL" id="JAIQCV010000006">
    <property type="protein sequence ID" value="KAH1089487.1"/>
    <property type="molecule type" value="Genomic_DNA"/>
</dbReference>
<dbReference type="PROSITE" id="PS00774">
    <property type="entry name" value="CHITINASE_19_2"/>
    <property type="match status" value="2"/>
</dbReference>
<feature type="disulfide bond" evidence="13">
    <location>
        <begin position="36"/>
        <end position="50"/>
    </location>
</feature>
<keyword evidence="5 14" id="KW-0732">Signal</keyword>
<keyword evidence="11" id="KW-0326">Glycosidase</keyword>
<dbReference type="GO" id="GO:0016998">
    <property type="term" value="P:cell wall macromolecule catabolic process"/>
    <property type="evidence" value="ECO:0007669"/>
    <property type="project" value="InterPro"/>
</dbReference>
<keyword evidence="12" id="KW-0624">Polysaccharide degradation</keyword>
<evidence type="ECO:0000256" key="5">
    <source>
        <dbReference type="ARBA" id="ARBA00022729"/>
    </source>
</evidence>
<evidence type="ECO:0000256" key="3">
    <source>
        <dbReference type="ARBA" id="ARBA00012729"/>
    </source>
</evidence>
<dbReference type="Proteomes" id="UP000828251">
    <property type="component" value="Unassembled WGS sequence"/>
</dbReference>
<dbReference type="InterPro" id="IPR023346">
    <property type="entry name" value="Lysozyme-like_dom_sf"/>
</dbReference>
<feature type="disulfide bond" evidence="13">
    <location>
        <begin position="31"/>
        <end position="43"/>
    </location>
</feature>
<feature type="domain" description="Chitin-binding type-1" evidence="15">
    <location>
        <begin position="24"/>
        <end position="61"/>
    </location>
</feature>
<dbReference type="CDD" id="cd00035">
    <property type="entry name" value="ChtBD1"/>
    <property type="match status" value="1"/>
</dbReference>
<dbReference type="Gene3D" id="1.10.530.10">
    <property type="match status" value="2"/>
</dbReference>
<feature type="chain" id="PRO_5038538943" description="chitinase" evidence="14">
    <location>
        <begin position="26"/>
        <end position="478"/>
    </location>
</feature>
<comment type="caution">
    <text evidence="13">Lacks conserved residue(s) required for the propagation of feature annotation.</text>
</comment>
<keyword evidence="8" id="KW-0146">Chitin degradation</keyword>
<dbReference type="GO" id="GO:0006952">
    <property type="term" value="P:defense response"/>
    <property type="evidence" value="ECO:0007669"/>
    <property type="project" value="UniProtKB-KW"/>
</dbReference>
<evidence type="ECO:0000313" key="17">
    <source>
        <dbReference type="Proteomes" id="UP000828251"/>
    </source>
</evidence>
<reference evidence="16 17" key="1">
    <citation type="journal article" date="2021" name="Plant Biotechnol. J.">
        <title>Multi-omics assisted identification of the key and species-specific regulatory components of drought-tolerant mechanisms in Gossypium stocksii.</title>
        <authorList>
            <person name="Yu D."/>
            <person name="Ke L."/>
            <person name="Zhang D."/>
            <person name="Wu Y."/>
            <person name="Sun Y."/>
            <person name="Mei J."/>
            <person name="Sun J."/>
            <person name="Sun Y."/>
        </authorList>
    </citation>
    <scope>NUCLEOTIDE SEQUENCE [LARGE SCALE GENOMIC DNA]</scope>
    <source>
        <strain evidence="17">cv. E1</strain>
        <tissue evidence="16">Leaf</tissue>
    </source>
</reference>
<dbReference type="SUPFAM" id="SSF57016">
    <property type="entry name" value="Plant lectins/antimicrobial peptides"/>
    <property type="match status" value="1"/>
</dbReference>
<name>A0A9D3VLT0_9ROSI</name>
<evidence type="ECO:0000256" key="9">
    <source>
        <dbReference type="ARBA" id="ARBA00023157"/>
    </source>
</evidence>
<dbReference type="SUPFAM" id="SSF53955">
    <property type="entry name" value="Lysozyme-like"/>
    <property type="match status" value="2"/>
</dbReference>
<dbReference type="OrthoDB" id="5985073at2759"/>
<evidence type="ECO:0000256" key="6">
    <source>
        <dbReference type="ARBA" id="ARBA00022801"/>
    </source>
</evidence>
<evidence type="ECO:0000256" key="1">
    <source>
        <dbReference type="ARBA" id="ARBA00000822"/>
    </source>
</evidence>
<dbReference type="CDD" id="cd00325">
    <property type="entry name" value="chitinase_GH19"/>
    <property type="match status" value="2"/>
</dbReference>
<accession>A0A9D3VLT0</accession>
<dbReference type="EC" id="3.2.1.14" evidence="3"/>
<evidence type="ECO:0000256" key="13">
    <source>
        <dbReference type="PROSITE-ProRule" id="PRU00261"/>
    </source>
</evidence>
<evidence type="ECO:0000256" key="14">
    <source>
        <dbReference type="SAM" id="SignalP"/>
    </source>
</evidence>
<evidence type="ECO:0000259" key="15">
    <source>
        <dbReference type="PROSITE" id="PS50941"/>
    </source>
</evidence>
<dbReference type="GO" id="GO:0000272">
    <property type="term" value="P:polysaccharide catabolic process"/>
    <property type="evidence" value="ECO:0007669"/>
    <property type="project" value="UniProtKB-KW"/>
</dbReference>
<keyword evidence="9 13" id="KW-1015">Disulfide bond</keyword>
<protein>
    <recommendedName>
        <fullName evidence="3">chitinase</fullName>
        <ecNumber evidence="3">3.2.1.14</ecNumber>
    </recommendedName>
</protein>
<dbReference type="FunFam" id="3.30.20.10:FF:000001">
    <property type="entry name" value="Endochitinase (Chitinase)"/>
    <property type="match status" value="2"/>
</dbReference>
<comment type="catalytic activity">
    <reaction evidence="1">
        <text>Random endo-hydrolysis of N-acetyl-beta-D-glucosaminide (1-&gt;4)-beta-linkages in chitin and chitodextrins.</text>
        <dbReference type="EC" id="3.2.1.14"/>
    </reaction>
</comment>
<evidence type="ECO:0000256" key="11">
    <source>
        <dbReference type="ARBA" id="ARBA00023295"/>
    </source>
</evidence>
<dbReference type="GO" id="GO:0006032">
    <property type="term" value="P:chitin catabolic process"/>
    <property type="evidence" value="ECO:0007669"/>
    <property type="project" value="UniProtKB-KW"/>
</dbReference>
<dbReference type="Pfam" id="PF00187">
    <property type="entry name" value="Chitin_bind_1"/>
    <property type="match status" value="1"/>
</dbReference>
<proteinExistence type="inferred from homology"/>
<evidence type="ECO:0000313" key="16">
    <source>
        <dbReference type="EMBL" id="KAH1089487.1"/>
    </source>
</evidence>
<dbReference type="InterPro" id="IPR036861">
    <property type="entry name" value="Endochitinase-like_sf"/>
</dbReference>
<evidence type="ECO:0000256" key="2">
    <source>
        <dbReference type="ARBA" id="ARBA00009373"/>
    </source>
</evidence>
<keyword evidence="7" id="KW-0611">Plant defense</keyword>
<comment type="caution">
    <text evidence="16">The sequence shown here is derived from an EMBL/GenBank/DDBJ whole genome shotgun (WGS) entry which is preliminary data.</text>
</comment>
<dbReference type="AlphaFoldDB" id="A0A9D3VLT0"/>
<dbReference type="Gene3D" id="3.30.60.10">
    <property type="entry name" value="Endochitinase-like"/>
    <property type="match status" value="1"/>
</dbReference>
<dbReference type="GO" id="GO:0008843">
    <property type="term" value="F:endochitinase activity"/>
    <property type="evidence" value="ECO:0007669"/>
    <property type="project" value="UniProtKB-EC"/>
</dbReference>
<dbReference type="Gene3D" id="3.30.20.10">
    <property type="entry name" value="Endochitinase, domain 2"/>
    <property type="match status" value="2"/>
</dbReference>
<dbReference type="SMART" id="SM00270">
    <property type="entry name" value="ChtBD1"/>
    <property type="match status" value="1"/>
</dbReference>
<keyword evidence="17" id="KW-1185">Reference proteome</keyword>
<evidence type="ECO:0000256" key="7">
    <source>
        <dbReference type="ARBA" id="ARBA00022821"/>
    </source>
</evidence>
<comment type="similarity">
    <text evidence="2">Belongs to the glycosyl hydrolase 19 family. Chitinase class I subfamily.</text>
</comment>
<evidence type="ECO:0000256" key="8">
    <source>
        <dbReference type="ARBA" id="ARBA00023024"/>
    </source>
</evidence>
<dbReference type="PANTHER" id="PTHR22595">
    <property type="entry name" value="CHITINASE-RELATED"/>
    <property type="match status" value="1"/>
</dbReference>
<dbReference type="PROSITE" id="PS00773">
    <property type="entry name" value="CHITINASE_19_1"/>
    <property type="match status" value="2"/>
</dbReference>
<gene>
    <name evidence="16" type="ORF">J1N35_016744</name>
</gene>